<evidence type="ECO:0000256" key="3">
    <source>
        <dbReference type="ARBA" id="ARBA00022490"/>
    </source>
</evidence>
<name>A0A0M3K603_ANISI</name>
<dbReference type="PROSITE" id="PS01200">
    <property type="entry name" value="TUB_1"/>
    <property type="match status" value="1"/>
</dbReference>
<protein>
    <recommendedName>
        <fullName evidence="4">Tubby-like protein</fullName>
    </recommendedName>
</protein>
<dbReference type="PANTHER" id="PTHR16517">
    <property type="entry name" value="TUBBY-RELATED"/>
    <property type="match status" value="1"/>
</dbReference>
<dbReference type="GO" id="GO:0061512">
    <property type="term" value="P:protein localization to cilium"/>
    <property type="evidence" value="ECO:0007669"/>
    <property type="project" value="TreeGrafter"/>
</dbReference>
<feature type="compositionally biased region" description="Polar residues" evidence="5">
    <location>
        <begin position="71"/>
        <end position="82"/>
    </location>
</feature>
<proteinExistence type="inferred from homology"/>
<feature type="compositionally biased region" description="Basic and acidic residues" evidence="5">
    <location>
        <begin position="161"/>
        <end position="174"/>
    </location>
</feature>
<feature type="domain" description="Tubby C-terminal" evidence="6">
    <location>
        <begin position="221"/>
        <end position="464"/>
    </location>
</feature>
<dbReference type="SUPFAM" id="SSF54518">
    <property type="entry name" value="Tubby C-terminal domain-like"/>
    <property type="match status" value="1"/>
</dbReference>
<dbReference type="FunFam" id="3.20.90.10:FF:000001">
    <property type="entry name" value="Tubby-like protein"/>
    <property type="match status" value="1"/>
</dbReference>
<feature type="region of interest" description="Disordered" evidence="5">
    <location>
        <begin position="62"/>
        <end position="89"/>
    </location>
</feature>
<dbReference type="AlphaFoldDB" id="A0A0M3K603"/>
<dbReference type="PANTHER" id="PTHR16517:SF7">
    <property type="entry name" value="PROTEIN KING TUBBY"/>
    <property type="match status" value="1"/>
</dbReference>
<dbReference type="InterPro" id="IPR018066">
    <property type="entry name" value="Tubby_C_CS"/>
</dbReference>
<keyword evidence="8" id="KW-1185">Reference proteome</keyword>
<organism evidence="9">
    <name type="scientific">Anisakis simplex</name>
    <name type="common">Herring worm</name>
    <dbReference type="NCBI Taxonomy" id="6269"/>
    <lineage>
        <taxon>Eukaryota</taxon>
        <taxon>Metazoa</taxon>
        <taxon>Ecdysozoa</taxon>
        <taxon>Nematoda</taxon>
        <taxon>Chromadorea</taxon>
        <taxon>Rhabditida</taxon>
        <taxon>Spirurina</taxon>
        <taxon>Ascaridomorpha</taxon>
        <taxon>Ascaridoidea</taxon>
        <taxon>Anisakidae</taxon>
        <taxon>Anisakis</taxon>
        <taxon>Anisakis simplex complex</taxon>
    </lineage>
</organism>
<dbReference type="Gene3D" id="3.20.90.10">
    <property type="entry name" value="Tubby Protein, Chain A"/>
    <property type="match status" value="1"/>
</dbReference>
<keyword evidence="3" id="KW-0963">Cytoplasm</keyword>
<dbReference type="Proteomes" id="UP000267096">
    <property type="component" value="Unassembled WGS sequence"/>
</dbReference>
<dbReference type="InterPro" id="IPR025659">
    <property type="entry name" value="Tubby-like_C"/>
</dbReference>
<dbReference type="PRINTS" id="PR01573">
    <property type="entry name" value="SUPERTUBBY"/>
</dbReference>
<dbReference type="InterPro" id="IPR000007">
    <property type="entry name" value="Tubby_C"/>
</dbReference>
<dbReference type="EMBL" id="UYRR01032573">
    <property type="protein sequence ID" value="VDK56070.1"/>
    <property type="molecule type" value="Genomic_DNA"/>
</dbReference>
<comment type="subcellular location">
    <subcellularLocation>
        <location evidence="1">Cytoplasm</location>
    </subcellularLocation>
</comment>
<evidence type="ECO:0000313" key="8">
    <source>
        <dbReference type="Proteomes" id="UP000267096"/>
    </source>
</evidence>
<dbReference type="OrthoDB" id="8775810at2759"/>
<evidence type="ECO:0000313" key="7">
    <source>
        <dbReference type="EMBL" id="VDK56070.1"/>
    </source>
</evidence>
<evidence type="ECO:0000259" key="6">
    <source>
        <dbReference type="Pfam" id="PF01167"/>
    </source>
</evidence>
<dbReference type="GO" id="GO:0005737">
    <property type="term" value="C:cytoplasm"/>
    <property type="evidence" value="ECO:0007669"/>
    <property type="project" value="UniProtKB-SubCell"/>
</dbReference>
<evidence type="ECO:0000256" key="2">
    <source>
        <dbReference type="ARBA" id="ARBA00007129"/>
    </source>
</evidence>
<feature type="region of interest" description="Disordered" evidence="5">
    <location>
        <begin position="119"/>
        <end position="185"/>
    </location>
</feature>
<gene>
    <name evidence="7" type="ORF">ASIM_LOCUS15799</name>
</gene>
<evidence type="ECO:0000256" key="1">
    <source>
        <dbReference type="ARBA" id="ARBA00004496"/>
    </source>
</evidence>
<dbReference type="PROSITE" id="PS01201">
    <property type="entry name" value="TUB_2"/>
    <property type="match status" value="1"/>
</dbReference>
<dbReference type="GO" id="GO:0005929">
    <property type="term" value="C:cilium"/>
    <property type="evidence" value="ECO:0007669"/>
    <property type="project" value="TreeGrafter"/>
</dbReference>
<accession>A0A0M3K603</accession>
<sequence length="470" mass="52456">MVLHTITLSEDGIDLQRRILEEKQRQKRLLNSGGIRLNDPPKEHSFSNRLILSRNISSSPSFNSPCMGRQIGSSPSTAGAVTSSLSGSPSGPFSGTYVGVSGNHPGMSNASRESYAYDGPLSYGAEDPDSTSPGISGPTIITVRGVTPRPIQSSSDEEESLLSKKLLDDAEKPDVMATSTTENEDDLAVEPWRDEIEENILAGTEYPDINEIITNLEQFVMAPAKRNVTYKCRITRDKKGMDRGIYPTYFLHLEKDDEKRVFLLAARKRKKSTTANYLISIDPTDLSRVGNSFVGKVRSNALGTHFTLYDNGENPKKAAVIGDCVRQELAAVIYETNVLGFKGPRKMTILIPGICDTENYRRKQIRPISEKDAILERWKNRRTEELIAMHNKNPVWNEDTQSYVLNFHGRVTQASVKNFQIVHEADPDYIVMQFGRISDEMFTMDFRYPLSALQAFGIAMTSFHGKLACE</sequence>
<reference evidence="7 8" key="2">
    <citation type="submission" date="2018-11" db="EMBL/GenBank/DDBJ databases">
        <authorList>
            <consortium name="Pathogen Informatics"/>
        </authorList>
    </citation>
    <scope>NUCLEOTIDE SEQUENCE [LARGE SCALE GENOMIC DNA]</scope>
</reference>
<dbReference type="WBParaSite" id="ASIM_0001639401-mRNA-1">
    <property type="protein sequence ID" value="ASIM_0001639401-mRNA-1"/>
    <property type="gene ID" value="ASIM_0001639401"/>
</dbReference>
<evidence type="ECO:0000256" key="4">
    <source>
        <dbReference type="RuleBase" id="RU361125"/>
    </source>
</evidence>
<evidence type="ECO:0000256" key="5">
    <source>
        <dbReference type="SAM" id="MobiDB-lite"/>
    </source>
</evidence>
<comment type="similarity">
    <text evidence="2 4">Belongs to the TUB family.</text>
</comment>
<evidence type="ECO:0000313" key="9">
    <source>
        <dbReference type="WBParaSite" id="ASIM_0001639401-mRNA-1"/>
    </source>
</evidence>
<dbReference type="Pfam" id="PF01167">
    <property type="entry name" value="Tub"/>
    <property type="match status" value="1"/>
</dbReference>
<reference evidence="9" key="1">
    <citation type="submission" date="2017-02" db="UniProtKB">
        <authorList>
            <consortium name="WormBaseParasite"/>
        </authorList>
    </citation>
    <scope>IDENTIFICATION</scope>
</reference>